<dbReference type="InterPro" id="IPR050109">
    <property type="entry name" value="HTH-type_TetR-like_transc_reg"/>
</dbReference>
<evidence type="ECO:0000256" key="1">
    <source>
        <dbReference type="ARBA" id="ARBA00023015"/>
    </source>
</evidence>
<dbReference type="InterPro" id="IPR009057">
    <property type="entry name" value="Homeodomain-like_sf"/>
</dbReference>
<dbReference type="InterPro" id="IPR001647">
    <property type="entry name" value="HTH_TetR"/>
</dbReference>
<reference evidence="6 7" key="1">
    <citation type="submission" date="2015-09" db="EMBL/GenBank/DDBJ databases">
        <authorList>
            <person name="Jackson K.R."/>
            <person name="Lunt B.L."/>
            <person name="Fisher J.N.B."/>
            <person name="Gardner A.V."/>
            <person name="Bailey M.E."/>
            <person name="Deus L.M."/>
            <person name="Earl A.S."/>
            <person name="Gibby P.D."/>
            <person name="Hartmann K.A."/>
            <person name="Liu J.E."/>
            <person name="Manci A.M."/>
            <person name="Nielsen D.A."/>
            <person name="Solomon M.B."/>
            <person name="Breakwell D.P."/>
            <person name="Burnett S.H."/>
            <person name="Grose J.H."/>
        </authorList>
    </citation>
    <scope>NUCLEOTIDE SEQUENCE [LARGE SCALE GENOMIC DNA]</scope>
    <source>
        <strain evidence="6 7">CECT 7799</strain>
    </source>
</reference>
<evidence type="ECO:0000313" key="7">
    <source>
        <dbReference type="Proteomes" id="UP000049455"/>
    </source>
</evidence>
<dbReference type="GO" id="GO:0003700">
    <property type="term" value="F:DNA-binding transcription factor activity"/>
    <property type="evidence" value="ECO:0007669"/>
    <property type="project" value="TreeGrafter"/>
</dbReference>
<dbReference type="Pfam" id="PF00440">
    <property type="entry name" value="TetR_N"/>
    <property type="match status" value="1"/>
</dbReference>
<keyword evidence="1" id="KW-0805">Transcription regulation</keyword>
<dbReference type="GO" id="GO:0000976">
    <property type="term" value="F:transcription cis-regulatory region binding"/>
    <property type="evidence" value="ECO:0007669"/>
    <property type="project" value="TreeGrafter"/>
</dbReference>
<dbReference type="AlphaFoldDB" id="A0A0M7BCX5"/>
<feature type="DNA-binding region" description="H-T-H motif" evidence="4">
    <location>
        <begin position="33"/>
        <end position="52"/>
    </location>
</feature>
<dbReference type="PROSITE" id="PS50977">
    <property type="entry name" value="HTH_TETR_2"/>
    <property type="match status" value="1"/>
</dbReference>
<dbReference type="InterPro" id="IPR023772">
    <property type="entry name" value="DNA-bd_HTH_TetR-type_CS"/>
</dbReference>
<keyword evidence="3" id="KW-0804">Transcription</keyword>
<accession>A0A0M7BCX5</accession>
<dbReference type="Gene3D" id="1.10.357.10">
    <property type="entry name" value="Tetracycline Repressor, domain 2"/>
    <property type="match status" value="1"/>
</dbReference>
<dbReference type="PRINTS" id="PR00455">
    <property type="entry name" value="HTHTETR"/>
</dbReference>
<sequence>MNDATPIKKGRKFDQVLEGARQVFLADGYEGASVDAIARAAGVSKATLYSYFADKRLLFMEVAKAECSLQIEEANAMLSDDSDPREVLSVAAERMLSFFLSEFGQSIFRMCVAESDRFPELGREFYETGPKHFRTRMVAYLRGAVEEGHLVIDDLELAADQFAELCKSSLFPELVFGIRKSATDTEKRRVIDGAVEMFLARYGA</sequence>
<dbReference type="PANTHER" id="PTHR30055:SF146">
    <property type="entry name" value="HTH-TYPE TRANSCRIPTIONAL DUAL REGULATOR CECR"/>
    <property type="match status" value="1"/>
</dbReference>
<dbReference type="FunFam" id="1.10.10.60:FF:000141">
    <property type="entry name" value="TetR family transcriptional regulator"/>
    <property type="match status" value="1"/>
</dbReference>
<evidence type="ECO:0000256" key="3">
    <source>
        <dbReference type="ARBA" id="ARBA00023163"/>
    </source>
</evidence>
<dbReference type="SUPFAM" id="SSF46689">
    <property type="entry name" value="Homeodomain-like"/>
    <property type="match status" value="1"/>
</dbReference>
<dbReference type="PROSITE" id="PS01081">
    <property type="entry name" value="HTH_TETR_1"/>
    <property type="match status" value="1"/>
</dbReference>
<dbReference type="EMBL" id="CYPR01000224">
    <property type="protein sequence ID" value="CUH40590.1"/>
    <property type="molecule type" value="Genomic_DNA"/>
</dbReference>
<dbReference type="RefSeq" id="WP_055664606.1">
    <property type="nucleotide sequence ID" value="NZ_CYPR01000224.1"/>
</dbReference>
<dbReference type="Pfam" id="PF14246">
    <property type="entry name" value="TetR_C_7"/>
    <property type="match status" value="1"/>
</dbReference>
<protein>
    <submittedName>
        <fullName evidence="6">Putative HTH-type transcriptional regulator YvdT</fullName>
    </submittedName>
</protein>
<evidence type="ECO:0000256" key="4">
    <source>
        <dbReference type="PROSITE-ProRule" id="PRU00335"/>
    </source>
</evidence>
<name>A0A0M7BCX5_9RHOB</name>
<keyword evidence="7" id="KW-1185">Reference proteome</keyword>
<dbReference type="OrthoDB" id="9816431at2"/>
<feature type="domain" description="HTH tetR-type" evidence="5">
    <location>
        <begin position="10"/>
        <end position="70"/>
    </location>
</feature>
<organism evidence="6 7">
    <name type="scientific">Jannaschia seosinensis</name>
    <dbReference type="NCBI Taxonomy" id="313367"/>
    <lineage>
        <taxon>Bacteria</taxon>
        <taxon>Pseudomonadati</taxon>
        <taxon>Pseudomonadota</taxon>
        <taxon>Alphaproteobacteria</taxon>
        <taxon>Rhodobacterales</taxon>
        <taxon>Roseobacteraceae</taxon>
        <taxon>Jannaschia</taxon>
    </lineage>
</organism>
<keyword evidence="2 4" id="KW-0238">DNA-binding</keyword>
<dbReference type="Proteomes" id="UP000049455">
    <property type="component" value="Unassembled WGS sequence"/>
</dbReference>
<evidence type="ECO:0000259" key="5">
    <source>
        <dbReference type="PROSITE" id="PS50977"/>
    </source>
</evidence>
<dbReference type="SUPFAM" id="SSF48498">
    <property type="entry name" value="Tetracyclin repressor-like, C-terminal domain"/>
    <property type="match status" value="1"/>
</dbReference>
<dbReference type="InterPro" id="IPR039536">
    <property type="entry name" value="TetR_C_Proteobacteria"/>
</dbReference>
<dbReference type="Gene3D" id="1.10.10.60">
    <property type="entry name" value="Homeodomain-like"/>
    <property type="match status" value="1"/>
</dbReference>
<gene>
    <name evidence="6" type="primary">yvdT</name>
    <name evidence="6" type="ORF">JSE7799_03325</name>
</gene>
<dbReference type="PANTHER" id="PTHR30055">
    <property type="entry name" value="HTH-TYPE TRANSCRIPTIONAL REGULATOR RUTR"/>
    <property type="match status" value="1"/>
</dbReference>
<evidence type="ECO:0000256" key="2">
    <source>
        <dbReference type="ARBA" id="ARBA00023125"/>
    </source>
</evidence>
<evidence type="ECO:0000313" key="6">
    <source>
        <dbReference type="EMBL" id="CUH40590.1"/>
    </source>
</evidence>
<dbReference type="InterPro" id="IPR036271">
    <property type="entry name" value="Tet_transcr_reg_TetR-rel_C_sf"/>
</dbReference>
<dbReference type="STRING" id="313367.JSE7799_03325"/>
<proteinExistence type="predicted"/>